<proteinExistence type="predicted"/>
<dbReference type="AlphaFoldDB" id="A0A2H3DS23"/>
<dbReference type="Proteomes" id="UP000217790">
    <property type="component" value="Unassembled WGS sequence"/>
</dbReference>
<name>A0A2H3DS23_ARMGA</name>
<gene>
    <name evidence="1" type="ORF">ARMGADRAFT_310368</name>
</gene>
<sequence length="110" mass="12247">MSLHCHLHPDTDTALALPALPLTVYNDYNNANKTRKYSTPVNEIEYPDKSAQIWKNTAAIVSVSERHGRGSAGTLFDDVDGSIDDRLTSFGHHPHSSELFRSCDVCDRFS</sequence>
<dbReference type="OrthoDB" id="10508635at2759"/>
<organism evidence="1 2">
    <name type="scientific">Armillaria gallica</name>
    <name type="common">Bulbous honey fungus</name>
    <name type="synonym">Armillaria bulbosa</name>
    <dbReference type="NCBI Taxonomy" id="47427"/>
    <lineage>
        <taxon>Eukaryota</taxon>
        <taxon>Fungi</taxon>
        <taxon>Dikarya</taxon>
        <taxon>Basidiomycota</taxon>
        <taxon>Agaricomycotina</taxon>
        <taxon>Agaricomycetes</taxon>
        <taxon>Agaricomycetidae</taxon>
        <taxon>Agaricales</taxon>
        <taxon>Marasmiineae</taxon>
        <taxon>Physalacriaceae</taxon>
        <taxon>Armillaria</taxon>
    </lineage>
</organism>
<evidence type="ECO:0000313" key="1">
    <source>
        <dbReference type="EMBL" id="PBK90236.1"/>
    </source>
</evidence>
<dbReference type="InParanoid" id="A0A2H3DS23"/>
<accession>A0A2H3DS23</accession>
<keyword evidence="2" id="KW-1185">Reference proteome</keyword>
<evidence type="ECO:0000313" key="2">
    <source>
        <dbReference type="Proteomes" id="UP000217790"/>
    </source>
</evidence>
<reference evidence="2" key="1">
    <citation type="journal article" date="2017" name="Nat. Ecol. Evol.">
        <title>Genome expansion and lineage-specific genetic innovations in the forest pathogenic fungi Armillaria.</title>
        <authorList>
            <person name="Sipos G."/>
            <person name="Prasanna A.N."/>
            <person name="Walter M.C."/>
            <person name="O'Connor E."/>
            <person name="Balint B."/>
            <person name="Krizsan K."/>
            <person name="Kiss B."/>
            <person name="Hess J."/>
            <person name="Varga T."/>
            <person name="Slot J."/>
            <person name="Riley R."/>
            <person name="Boka B."/>
            <person name="Rigling D."/>
            <person name="Barry K."/>
            <person name="Lee J."/>
            <person name="Mihaltcheva S."/>
            <person name="LaButti K."/>
            <person name="Lipzen A."/>
            <person name="Waldron R."/>
            <person name="Moloney N.M."/>
            <person name="Sperisen C."/>
            <person name="Kredics L."/>
            <person name="Vagvoelgyi C."/>
            <person name="Patrignani A."/>
            <person name="Fitzpatrick D."/>
            <person name="Nagy I."/>
            <person name="Doyle S."/>
            <person name="Anderson J.B."/>
            <person name="Grigoriev I.V."/>
            <person name="Gueldener U."/>
            <person name="Muensterkoetter M."/>
            <person name="Nagy L.G."/>
        </authorList>
    </citation>
    <scope>NUCLEOTIDE SEQUENCE [LARGE SCALE GENOMIC DNA]</scope>
    <source>
        <strain evidence="2">Ar21-2</strain>
    </source>
</reference>
<dbReference type="OMA" id="NNANKIR"/>
<protein>
    <submittedName>
        <fullName evidence="1">Uncharacterized protein</fullName>
    </submittedName>
</protein>
<dbReference type="EMBL" id="KZ293666">
    <property type="protein sequence ID" value="PBK90236.1"/>
    <property type="molecule type" value="Genomic_DNA"/>
</dbReference>